<feature type="compositionally biased region" description="Basic and acidic residues" evidence="6">
    <location>
        <begin position="144"/>
        <end position="161"/>
    </location>
</feature>
<feature type="region of interest" description="Disordered" evidence="6">
    <location>
        <begin position="268"/>
        <end position="297"/>
    </location>
</feature>
<feature type="compositionally biased region" description="Basic and acidic residues" evidence="6">
    <location>
        <begin position="570"/>
        <end position="579"/>
    </location>
</feature>
<accession>A0A6J2X155</accession>
<feature type="coiled-coil region" evidence="5">
    <location>
        <begin position="961"/>
        <end position="1068"/>
    </location>
</feature>
<organism evidence="7 8">
    <name type="scientific">Chanos chanos</name>
    <name type="common">Milkfish</name>
    <name type="synonym">Mugil chanos</name>
    <dbReference type="NCBI Taxonomy" id="29144"/>
    <lineage>
        <taxon>Eukaryota</taxon>
        <taxon>Metazoa</taxon>
        <taxon>Chordata</taxon>
        <taxon>Craniata</taxon>
        <taxon>Vertebrata</taxon>
        <taxon>Euteleostomi</taxon>
        <taxon>Actinopterygii</taxon>
        <taxon>Neopterygii</taxon>
        <taxon>Teleostei</taxon>
        <taxon>Ostariophysi</taxon>
        <taxon>Gonorynchiformes</taxon>
        <taxon>Chanidae</taxon>
        <taxon>Chanos</taxon>
    </lineage>
</organism>
<gene>
    <name evidence="8" type="primary">mtus1a</name>
</gene>
<dbReference type="CTD" id="563853"/>
<dbReference type="AlphaFoldDB" id="A0A6J2X155"/>
<dbReference type="GeneID" id="115830177"/>
<feature type="region of interest" description="Disordered" evidence="6">
    <location>
        <begin position="598"/>
        <end position="841"/>
    </location>
</feature>
<evidence type="ECO:0000256" key="1">
    <source>
        <dbReference type="ARBA" id="ARBA00004123"/>
    </source>
</evidence>
<dbReference type="OrthoDB" id="10038993at2759"/>
<dbReference type="PANTHER" id="PTHR24200:SF7">
    <property type="entry name" value="MICROTUBULE-ASSOCIATED TUMOR SUPPRESSOR 1"/>
    <property type="match status" value="1"/>
</dbReference>
<feature type="compositionally biased region" description="Polar residues" evidence="6">
    <location>
        <begin position="778"/>
        <end position="788"/>
    </location>
</feature>
<feature type="coiled-coil region" evidence="5">
    <location>
        <begin position="878"/>
        <end position="933"/>
    </location>
</feature>
<evidence type="ECO:0000256" key="4">
    <source>
        <dbReference type="ARBA" id="ARBA00023242"/>
    </source>
</evidence>
<reference evidence="8" key="1">
    <citation type="submission" date="2025-08" db="UniProtKB">
        <authorList>
            <consortium name="RefSeq"/>
        </authorList>
    </citation>
    <scope>IDENTIFICATION</scope>
</reference>
<feature type="compositionally biased region" description="Polar residues" evidence="6">
    <location>
        <begin position="9"/>
        <end position="20"/>
    </location>
</feature>
<feature type="compositionally biased region" description="Polar residues" evidence="6">
    <location>
        <begin position="806"/>
        <end position="827"/>
    </location>
</feature>
<dbReference type="GO" id="GO:0005737">
    <property type="term" value="C:cytoplasm"/>
    <property type="evidence" value="ECO:0007669"/>
    <property type="project" value="TreeGrafter"/>
</dbReference>
<feature type="compositionally biased region" description="Polar residues" evidence="6">
    <location>
        <begin position="546"/>
        <end position="560"/>
    </location>
</feature>
<feature type="compositionally biased region" description="Low complexity" evidence="6">
    <location>
        <begin position="1182"/>
        <end position="1202"/>
    </location>
</feature>
<evidence type="ECO:0000256" key="3">
    <source>
        <dbReference type="ARBA" id="ARBA00023054"/>
    </source>
</evidence>
<keyword evidence="3 5" id="KW-0175">Coiled coil</keyword>
<sequence>MDAPFRSMYLSSPSEDQNGNDMPCPKDSSLDSLTSSNNFTNSSKDNHGVMEMPGCCNSEITSVSCCNDRNAFPDNSFISADREQVLPSEIPVEQSNASILDYMKTNIENWNQNMALVITTGLQNGNAGSDNGNADSVESGSVESSDRVSESSPDSADRESFDPGSYALSRGSSIENGGSVSSGEMVLRGNSFLLHESDQPLSISFLEKSIDPSDVPSDMALLSGMLPDVCEGLHANTGGENVELPPSGSTFIRPKDQTFVLEGNIVETPPAPQHRTEEGKSTSLLNSATTRHESLTPVQQRKIALEVEKLQCFTGGSTQSLSAEGKTFFLSGTEDLDTSCNAQTSTPVQSVSNKTFCLLSLTESPLMREKGDVRSPLVHAAKEQQGGLNLKSVGIARTPLTKAAKSHKVEIKTFPKPDFRNVKSKVVSRPPNPSKQSSQATLKVTLNHSNQVTESQTMKTSHSSHLKSPLAKTATSGAPKSTVMPVKSVPKREQSTKGTKRPRSSTCQEKSVVPISRPRRWSESACLSKTSGDTPDQKESRVIFSAAQSSTTADIPNQNVAVKHPGRKVPSKEDRKRNGSLDGQRGYQKISLVAAVSKPAESATCEWSKGKFGPQPSPGRAGGAPSSRDPAANLRPPPSKTKQKPGSAGKDGSSNTDMPLQRSKVNTPRDNQKMRLTEGPCDTVAVGTSSKPTLNTGKPPIHAHMPGASSRLPVKSQAPHKSPSKSSYTAGQTKQDCTKPCSGILGRTPSNKTTGPSVKLRPLPSRSTPSVGTGCKGTASSSQGSAKSLPSPLKPRDAARPVRPTGASSVDKNKPKASSRNQQQPQANGHPDLVPPESKPQGVDYYRALCEKKTQAIHTLKNTLISNNRRFEAIAMVVQHLHAEHEEAMKQRRELSQELITLREELVSSTHSCERLEQEKEELRKTFDGVLKKVQEQHQSDLADLEDRLKTFYSAEWEKVHQAFQEEANKCKAQMEQQLEDLRSKHETLRKELEAAHNDKMESLKLQYEESLQDLSKKHEAEIQKIDNTLKETEATLSNQIEDLVAENNSLNEKLKTEEERRKELAERSQKDSHTLYLEQELESLKVVLDIKNKQIHQQDKKLMQMDKLLEKNVKLDECLKKVQQENEDLKARMDKHAALSRQLSTEQAALQESLQKESKVNKRLSMENEELLWKLHNGDLSSPRKLSPSSPSMSIPSPQNSGVFSSPTVSPR</sequence>
<feature type="region of interest" description="Disordered" evidence="6">
    <location>
        <begin position="1179"/>
        <end position="1213"/>
    </location>
</feature>
<feature type="region of interest" description="Disordered" evidence="6">
    <location>
        <begin position="421"/>
        <end position="586"/>
    </location>
</feature>
<feature type="compositionally biased region" description="Polar residues" evidence="6">
    <location>
        <begin position="525"/>
        <end position="534"/>
    </location>
</feature>
<keyword evidence="7" id="KW-1185">Reference proteome</keyword>
<feature type="compositionally biased region" description="Polar residues" evidence="6">
    <location>
        <begin position="434"/>
        <end position="463"/>
    </location>
</feature>
<dbReference type="InterPro" id="IPR051293">
    <property type="entry name" value="MTUS1/CCDC69"/>
</dbReference>
<dbReference type="PANTHER" id="PTHR24200">
    <property type="entry name" value="TOUCAN, ISOFORM A"/>
    <property type="match status" value="1"/>
</dbReference>
<dbReference type="GO" id="GO:0008017">
    <property type="term" value="F:microtubule binding"/>
    <property type="evidence" value="ECO:0007669"/>
    <property type="project" value="TreeGrafter"/>
</dbReference>
<feature type="compositionally biased region" description="Polar residues" evidence="6">
    <location>
        <begin position="724"/>
        <end position="735"/>
    </location>
</feature>
<dbReference type="InParanoid" id="A0A6J2X155"/>
<feature type="compositionally biased region" description="Polar residues" evidence="6">
    <location>
        <begin position="652"/>
        <end position="669"/>
    </location>
</feature>
<evidence type="ECO:0000256" key="2">
    <source>
        <dbReference type="ARBA" id="ARBA00007585"/>
    </source>
</evidence>
<evidence type="ECO:0000256" key="6">
    <source>
        <dbReference type="SAM" id="MobiDB-lite"/>
    </source>
</evidence>
<protein>
    <submittedName>
        <fullName evidence="8">Microtubule-associated tumor suppressor 1 homolog A isoform X1</fullName>
    </submittedName>
</protein>
<proteinExistence type="inferred from homology"/>
<feature type="compositionally biased region" description="Polar residues" evidence="6">
    <location>
        <begin position="686"/>
        <end position="696"/>
    </location>
</feature>
<keyword evidence="4" id="KW-0539">Nucleus</keyword>
<feature type="compositionally biased region" description="Low complexity" evidence="6">
    <location>
        <begin position="127"/>
        <end position="143"/>
    </location>
</feature>
<dbReference type="GO" id="GO:0005634">
    <property type="term" value="C:nucleus"/>
    <property type="evidence" value="ECO:0007669"/>
    <property type="project" value="UniProtKB-SubCell"/>
</dbReference>
<feature type="compositionally biased region" description="Polar residues" evidence="6">
    <location>
        <begin position="170"/>
        <end position="180"/>
    </location>
</feature>
<dbReference type="RefSeq" id="XP_030650086.1">
    <property type="nucleotide sequence ID" value="XM_030794226.1"/>
</dbReference>
<comment type="similarity">
    <text evidence="2">Belongs to the MTUS1 family.</text>
</comment>
<comment type="subcellular location">
    <subcellularLocation>
        <location evidence="1">Nucleus</location>
    </subcellularLocation>
</comment>
<dbReference type="Proteomes" id="UP000504632">
    <property type="component" value="Chromosome 2"/>
</dbReference>
<feature type="region of interest" description="Disordered" evidence="6">
    <location>
        <begin position="127"/>
        <end position="180"/>
    </location>
</feature>
<feature type="coiled-coil region" evidence="5">
    <location>
        <begin position="1106"/>
        <end position="1140"/>
    </location>
</feature>
<name>A0A6J2X155_CHACN</name>
<feature type="region of interest" description="Disordered" evidence="6">
    <location>
        <begin position="1"/>
        <end position="50"/>
    </location>
</feature>
<feature type="compositionally biased region" description="Polar residues" evidence="6">
    <location>
        <begin position="1203"/>
        <end position="1213"/>
    </location>
</feature>
<evidence type="ECO:0000313" key="7">
    <source>
        <dbReference type="Proteomes" id="UP000504632"/>
    </source>
</evidence>
<evidence type="ECO:0000256" key="5">
    <source>
        <dbReference type="SAM" id="Coils"/>
    </source>
</evidence>
<evidence type="ECO:0000313" key="8">
    <source>
        <dbReference type="RefSeq" id="XP_030650086.1"/>
    </source>
</evidence>
<feature type="compositionally biased region" description="Low complexity" evidence="6">
    <location>
        <begin position="26"/>
        <end position="43"/>
    </location>
</feature>